<feature type="binding site" evidence="12">
    <location>
        <position position="89"/>
    </location>
    <ligand>
        <name>a menaquinol</name>
        <dbReference type="ChEBI" id="CHEBI:18151"/>
    </ligand>
</feature>
<sequence length="191" mass="21202">MSDETETTGTRAEAIQTKEGVQRKRLTIYFAVTFSAMLGILAGLGVFTFGYGKGASYLSNDPKGCANCHVMQDHFDSWQQSSHHHVAVCNDCHLPHDFVGKWVTKADNGFFHSLAFTLHDYHDPIQIKPRNRRVTQSSCIDCHEDFIHPLLPVETEAGTGDAKAHDMLSCVHCHSDVGHAFRTISSGSKRD</sequence>
<comment type="cofactor">
    <cofactor evidence="12">
        <name>heme</name>
        <dbReference type="ChEBI" id="CHEBI:30413"/>
    </cofactor>
    <text evidence="12">Binds 4 heme groups per subunit.</text>
</comment>
<dbReference type="PANTHER" id="PTHR30333:SF1">
    <property type="entry name" value="CYTOCHROME C-TYPE PROTEIN NAPC"/>
    <property type="match status" value="1"/>
</dbReference>
<organism evidence="16 17">
    <name type="scientific">Thalassoglobus polymorphus</name>
    <dbReference type="NCBI Taxonomy" id="2527994"/>
    <lineage>
        <taxon>Bacteria</taxon>
        <taxon>Pseudomonadati</taxon>
        <taxon>Planctomycetota</taxon>
        <taxon>Planctomycetia</taxon>
        <taxon>Planctomycetales</taxon>
        <taxon>Planctomycetaceae</taxon>
        <taxon>Thalassoglobus</taxon>
    </lineage>
</organism>
<dbReference type="GO" id="GO:0046872">
    <property type="term" value="F:metal ion binding"/>
    <property type="evidence" value="ECO:0007669"/>
    <property type="project" value="UniProtKB-KW"/>
</dbReference>
<feature type="transmembrane region" description="Helical" evidence="14">
    <location>
        <begin position="26"/>
        <end position="51"/>
    </location>
</feature>
<dbReference type="AlphaFoldDB" id="A0A517QTE2"/>
<proteinExistence type="inferred from homology"/>
<feature type="binding site" description="axial binding residue" evidence="13">
    <location>
        <position position="179"/>
    </location>
    <ligand>
        <name>heme</name>
        <dbReference type="ChEBI" id="CHEBI:30413"/>
        <label>2</label>
    </ligand>
    <ligandPart>
        <name>Fe</name>
        <dbReference type="ChEBI" id="CHEBI:18248"/>
    </ligandPart>
</feature>
<dbReference type="SUPFAM" id="SSF48695">
    <property type="entry name" value="Multiheme cytochromes"/>
    <property type="match status" value="1"/>
</dbReference>
<keyword evidence="9 14" id="KW-1133">Transmembrane helix</keyword>
<dbReference type="Proteomes" id="UP000315724">
    <property type="component" value="Chromosome"/>
</dbReference>
<dbReference type="InterPro" id="IPR051174">
    <property type="entry name" value="Cytochrome_c-type_ET"/>
</dbReference>
<keyword evidence="10 13" id="KW-0408">Iron</keyword>
<evidence type="ECO:0000256" key="13">
    <source>
        <dbReference type="PIRSR" id="PIRSR000013-2"/>
    </source>
</evidence>
<feature type="binding site" description="covalent" evidence="12">
    <location>
        <position position="92"/>
    </location>
    <ligand>
        <name>heme</name>
        <dbReference type="ChEBI" id="CHEBI:30413"/>
        <label>2</label>
    </ligand>
</feature>
<keyword evidence="5 12" id="KW-0349">Heme</keyword>
<feature type="binding site" evidence="12">
    <location>
        <position position="90"/>
    </location>
    <ligand>
        <name>a menaquinol</name>
        <dbReference type="ChEBI" id="CHEBI:18151"/>
    </ligand>
</feature>
<evidence type="ECO:0000259" key="15">
    <source>
        <dbReference type="Pfam" id="PF03264"/>
    </source>
</evidence>
<feature type="binding site" description="covalent" evidence="12">
    <location>
        <position position="173"/>
    </location>
    <ligand>
        <name>heme</name>
        <dbReference type="ChEBI" id="CHEBI:30413"/>
        <label>4</label>
    </ligand>
</feature>
<keyword evidence="3" id="KW-0813">Transport</keyword>
<feature type="domain" description="NapC/NirT cytochrome c N-terminal" evidence="15">
    <location>
        <begin position="33"/>
        <end position="181"/>
    </location>
</feature>
<evidence type="ECO:0000313" key="17">
    <source>
        <dbReference type="Proteomes" id="UP000315724"/>
    </source>
</evidence>
<dbReference type="InterPro" id="IPR038266">
    <property type="entry name" value="NapC/NirT_cytc_sf"/>
</dbReference>
<dbReference type="Gene3D" id="1.10.3820.10">
    <property type="entry name" value="Di-heme elbow motif domain"/>
    <property type="match status" value="1"/>
</dbReference>
<gene>
    <name evidence="16" type="primary">nrfH</name>
    <name evidence="16" type="ORF">Mal48_41770</name>
</gene>
<evidence type="ECO:0000256" key="12">
    <source>
        <dbReference type="PIRSR" id="PIRSR000013-1"/>
    </source>
</evidence>
<feature type="binding site" description="axial binding residue" evidence="13">
    <location>
        <position position="174"/>
    </location>
    <ligand>
        <name>heme</name>
        <dbReference type="ChEBI" id="CHEBI:30413"/>
        <label>4</label>
    </ligand>
    <ligandPart>
        <name>Fe</name>
        <dbReference type="ChEBI" id="CHEBI:18248"/>
    </ligandPart>
</feature>
<evidence type="ECO:0000256" key="5">
    <source>
        <dbReference type="ARBA" id="ARBA00022617"/>
    </source>
</evidence>
<dbReference type="KEGG" id="tpol:Mal48_41770"/>
<accession>A0A517QTE2</accession>
<feature type="binding site" description="covalent" evidence="12">
    <location>
        <position position="170"/>
    </location>
    <ligand>
        <name>heme</name>
        <dbReference type="ChEBI" id="CHEBI:30413"/>
        <label>4</label>
    </ligand>
</feature>
<dbReference type="EMBL" id="CP036267">
    <property type="protein sequence ID" value="QDT34904.1"/>
    <property type="molecule type" value="Genomic_DNA"/>
</dbReference>
<evidence type="ECO:0000256" key="8">
    <source>
        <dbReference type="ARBA" id="ARBA00022982"/>
    </source>
</evidence>
<evidence type="ECO:0000256" key="4">
    <source>
        <dbReference type="ARBA" id="ARBA00022475"/>
    </source>
</evidence>
<dbReference type="GO" id="GO:0020037">
    <property type="term" value="F:heme binding"/>
    <property type="evidence" value="ECO:0007669"/>
    <property type="project" value="InterPro"/>
</dbReference>
<reference evidence="16 17" key="1">
    <citation type="submission" date="2019-02" db="EMBL/GenBank/DDBJ databases">
        <title>Deep-cultivation of Planctomycetes and their phenomic and genomic characterization uncovers novel biology.</title>
        <authorList>
            <person name="Wiegand S."/>
            <person name="Jogler M."/>
            <person name="Boedeker C."/>
            <person name="Pinto D."/>
            <person name="Vollmers J."/>
            <person name="Rivas-Marin E."/>
            <person name="Kohn T."/>
            <person name="Peeters S.H."/>
            <person name="Heuer A."/>
            <person name="Rast P."/>
            <person name="Oberbeckmann S."/>
            <person name="Bunk B."/>
            <person name="Jeske O."/>
            <person name="Meyerdierks A."/>
            <person name="Storesund J.E."/>
            <person name="Kallscheuer N."/>
            <person name="Luecker S."/>
            <person name="Lage O.M."/>
            <person name="Pohl T."/>
            <person name="Merkel B.J."/>
            <person name="Hornburger P."/>
            <person name="Mueller R.-W."/>
            <person name="Bruemmer F."/>
            <person name="Labrenz M."/>
            <person name="Spormann A.M."/>
            <person name="Op den Camp H."/>
            <person name="Overmann J."/>
            <person name="Amann R."/>
            <person name="Jetten M.S.M."/>
            <person name="Mascher T."/>
            <person name="Medema M.H."/>
            <person name="Devos D.P."/>
            <person name="Kaster A.-K."/>
            <person name="Ovreas L."/>
            <person name="Rohde M."/>
            <person name="Galperin M.Y."/>
            <person name="Jogler C."/>
        </authorList>
    </citation>
    <scope>NUCLEOTIDE SEQUENCE [LARGE SCALE GENOMIC DNA]</scope>
    <source>
        <strain evidence="16 17">Mal48</strain>
    </source>
</reference>
<feature type="binding site" description="axial binding residue" evidence="13">
    <location>
        <position position="71"/>
    </location>
    <ligand>
        <name>heme</name>
        <dbReference type="ChEBI" id="CHEBI:30413"/>
        <label>1</label>
    </ligand>
    <ligandPart>
        <name>Fe</name>
        <dbReference type="ChEBI" id="CHEBI:18248"/>
    </ligandPart>
</feature>
<feature type="binding site" evidence="12">
    <location>
        <position position="101"/>
    </location>
    <ligand>
        <name>a menaquinol</name>
        <dbReference type="ChEBI" id="CHEBI:18151"/>
    </ligand>
</feature>
<comment type="subcellular location">
    <subcellularLocation>
        <location evidence="1">Cell membrane</location>
    </subcellularLocation>
</comment>
<protein>
    <submittedName>
        <fullName evidence="16">Cytochrome c-type protein NrfH</fullName>
    </submittedName>
</protein>
<feature type="binding site" description="covalent" evidence="12">
    <location>
        <position position="68"/>
    </location>
    <ligand>
        <name>heme</name>
        <dbReference type="ChEBI" id="CHEBI:30413"/>
        <label>1</label>
    </ligand>
</feature>
<dbReference type="GO" id="GO:0019333">
    <property type="term" value="P:denitrification pathway"/>
    <property type="evidence" value="ECO:0007669"/>
    <property type="project" value="InterPro"/>
</dbReference>
<feature type="binding site" description="covalent" evidence="12">
    <location>
        <position position="65"/>
    </location>
    <ligand>
        <name>heme</name>
        <dbReference type="ChEBI" id="CHEBI:30413"/>
        <label>1</label>
    </ligand>
</feature>
<keyword evidence="4" id="KW-1003">Cell membrane</keyword>
<feature type="binding site" description="covalent" evidence="12">
    <location>
        <position position="139"/>
    </location>
    <ligand>
        <name>heme</name>
        <dbReference type="ChEBI" id="CHEBI:30413"/>
        <label>4</label>
    </ligand>
</feature>
<dbReference type="Pfam" id="PF03264">
    <property type="entry name" value="Cytochrom_NNT"/>
    <property type="match status" value="1"/>
</dbReference>
<dbReference type="GO" id="GO:0009061">
    <property type="term" value="P:anaerobic respiration"/>
    <property type="evidence" value="ECO:0007669"/>
    <property type="project" value="TreeGrafter"/>
</dbReference>
<comment type="similarity">
    <text evidence="2">Belongs to the NapC/NirT/NrfH family.</text>
</comment>
<evidence type="ECO:0000256" key="7">
    <source>
        <dbReference type="ARBA" id="ARBA00022723"/>
    </source>
</evidence>
<dbReference type="InterPro" id="IPR017571">
    <property type="entry name" value="NrfH"/>
</dbReference>
<keyword evidence="7 13" id="KW-0479">Metal-binding</keyword>
<evidence type="ECO:0000256" key="6">
    <source>
        <dbReference type="ARBA" id="ARBA00022692"/>
    </source>
</evidence>
<dbReference type="InterPro" id="IPR036280">
    <property type="entry name" value="Multihaem_cyt_sf"/>
</dbReference>
<evidence type="ECO:0000313" key="16">
    <source>
        <dbReference type="EMBL" id="QDT34904.1"/>
    </source>
</evidence>
<dbReference type="GO" id="GO:0005886">
    <property type="term" value="C:plasma membrane"/>
    <property type="evidence" value="ECO:0007669"/>
    <property type="project" value="UniProtKB-SubCell"/>
</dbReference>
<dbReference type="PANTHER" id="PTHR30333">
    <property type="entry name" value="CYTOCHROME C-TYPE PROTEIN"/>
    <property type="match status" value="1"/>
</dbReference>
<evidence type="ECO:0000256" key="1">
    <source>
        <dbReference type="ARBA" id="ARBA00004236"/>
    </source>
</evidence>
<keyword evidence="8" id="KW-0249">Electron transport</keyword>
<keyword evidence="11 14" id="KW-0472">Membrane</keyword>
<evidence type="ECO:0000256" key="10">
    <source>
        <dbReference type="ARBA" id="ARBA00023004"/>
    </source>
</evidence>
<evidence type="ECO:0000256" key="2">
    <source>
        <dbReference type="ARBA" id="ARBA00007395"/>
    </source>
</evidence>
<dbReference type="InterPro" id="IPR005126">
    <property type="entry name" value="NapC/NirT_cyt_c_N"/>
</dbReference>
<dbReference type="GO" id="GO:0022900">
    <property type="term" value="P:electron transport chain"/>
    <property type="evidence" value="ECO:0007669"/>
    <property type="project" value="InterPro"/>
</dbReference>
<keyword evidence="17" id="KW-1185">Reference proteome</keyword>
<keyword evidence="6 14" id="KW-0812">Transmembrane</keyword>
<evidence type="ECO:0000256" key="9">
    <source>
        <dbReference type="ARBA" id="ARBA00022989"/>
    </source>
</evidence>
<feature type="binding site" description="axial binding residue" evidence="13">
    <location>
        <position position="93"/>
    </location>
    <ligand>
        <name>heme</name>
        <dbReference type="ChEBI" id="CHEBI:30413"/>
        <label>2</label>
    </ligand>
    <ligandPart>
        <name>Fe</name>
        <dbReference type="ChEBI" id="CHEBI:18248"/>
    </ligandPart>
</feature>
<name>A0A517QTE2_9PLAN</name>
<evidence type="ECO:0000256" key="3">
    <source>
        <dbReference type="ARBA" id="ARBA00022448"/>
    </source>
</evidence>
<evidence type="ECO:0000256" key="14">
    <source>
        <dbReference type="SAM" id="Phobius"/>
    </source>
</evidence>
<dbReference type="NCBIfam" id="TIGR03153">
    <property type="entry name" value="cytochr_NrfH"/>
    <property type="match status" value="1"/>
</dbReference>
<feature type="binding site" description="covalent" evidence="12">
    <location>
        <position position="142"/>
    </location>
    <ligand>
        <name>heme</name>
        <dbReference type="ChEBI" id="CHEBI:30413"/>
        <label>3</label>
    </ligand>
</feature>
<dbReference type="GO" id="GO:0009055">
    <property type="term" value="F:electron transfer activity"/>
    <property type="evidence" value="ECO:0007669"/>
    <property type="project" value="TreeGrafter"/>
</dbReference>
<feature type="binding site" description="axial binding residue" evidence="13">
    <location>
        <position position="143"/>
    </location>
    <ligand>
        <name>heme</name>
        <dbReference type="ChEBI" id="CHEBI:30413"/>
        <label>3</label>
    </ligand>
    <ligandPart>
        <name>Fe</name>
        <dbReference type="ChEBI" id="CHEBI:18248"/>
    </ligandPart>
</feature>
<evidence type="ECO:0000256" key="11">
    <source>
        <dbReference type="ARBA" id="ARBA00023136"/>
    </source>
</evidence>